<organism evidence="2 3">
    <name type="scientific">Pseudonocardia humida</name>
    <dbReference type="NCBI Taxonomy" id="2800819"/>
    <lineage>
        <taxon>Bacteria</taxon>
        <taxon>Bacillati</taxon>
        <taxon>Actinomycetota</taxon>
        <taxon>Actinomycetes</taxon>
        <taxon>Pseudonocardiales</taxon>
        <taxon>Pseudonocardiaceae</taxon>
        <taxon>Pseudonocardia</taxon>
    </lineage>
</organism>
<gene>
    <name evidence="2" type="ORF">KDL28_29875</name>
</gene>
<dbReference type="RefSeq" id="WP_252444081.1">
    <property type="nucleotide sequence ID" value="NZ_JAGSOV010000063.1"/>
</dbReference>
<dbReference type="InterPro" id="IPR011990">
    <property type="entry name" value="TPR-like_helical_dom_sf"/>
</dbReference>
<proteinExistence type="predicted"/>
<sequence>MSVHDEMVGDPATLGPAARDLADAARRAGHTEALIVALRAQAWFERLQLRNARALELLDEAAGLARRAGLDERLGEVLVSRAAVNLELGRTRVALNDVDRAGPLLADAATPELELKRGVLLSQIGRLEAAHAVYRAVLAHPAATVDVRARAANNLALGSAVMGRVPDALANIELACELAARVGPALAALVAQNRGLVLTQCGRLAEGLRQLDTAVEALAAVGLPLGEAYAESAEVLAALRALPEARELAARAVAELAEHDVPLMAAEARLKLAEIALLMGDAAAAREEAEAAVALFRGQRRTGWVAMSTVVITESRRRAGTLTSADADRAGRAADALARLGLVAAAVGADLAAGRAALEVGRTAMAARRFAAAARRSEGAPVLVRLQGRLAAALAAGAAGDDAAMLRQCRAGLRELAAHRGALASTELRALAAAHGVELGLLGMGSLLRSGSPSRVLDWAERTRAAAYLATSAPEPQAVEEEGVELAAVRAELAAARGRTGEDVTELLARQTDLEQRLRRATWHREGSGAEKGTTVRAGALADLLDGEALVSYSRYRDEVVAVVLDRGRRRLAHLGDWGRVRFEADALQFALRRLVRPGLPAAMDSAWTSARHALARLRELLVAPLGVGADTPLVVVPARGTHRLPWSALHSAPVSAAPSATLWAGTRERPVEHGGRALVVAGPGLDGAEHEVAVVAGCHPGVDVLVPPESTAQAVVDAIGRCDLVHFACHGLLRADNPTFSALELTGGQLTVHELDLRAVAPRRVVLASCDSAADVSYAGNELLGFVSALLARGTAGVVASVVVVPDAEAVPLMRSLHGRLAAGERMASALFEARAAQGTDDPRDFVNWCAFTAYGAG</sequence>
<evidence type="ECO:0000313" key="2">
    <source>
        <dbReference type="EMBL" id="MCO1659289.1"/>
    </source>
</evidence>
<keyword evidence="3" id="KW-1185">Reference proteome</keyword>
<name>A0ABT1A8D1_9PSEU</name>
<dbReference type="SUPFAM" id="SSF48452">
    <property type="entry name" value="TPR-like"/>
    <property type="match status" value="2"/>
</dbReference>
<protein>
    <submittedName>
        <fullName evidence="2">CHAT domain-containing protein</fullName>
    </submittedName>
</protein>
<dbReference type="InterPro" id="IPR024983">
    <property type="entry name" value="CHAT_dom"/>
</dbReference>
<dbReference type="Proteomes" id="UP001165283">
    <property type="component" value="Unassembled WGS sequence"/>
</dbReference>
<comment type="caution">
    <text evidence="2">The sequence shown here is derived from an EMBL/GenBank/DDBJ whole genome shotgun (WGS) entry which is preliminary data.</text>
</comment>
<dbReference type="Pfam" id="PF12770">
    <property type="entry name" value="CHAT"/>
    <property type="match status" value="1"/>
</dbReference>
<reference evidence="2" key="1">
    <citation type="submission" date="2021-04" db="EMBL/GenBank/DDBJ databases">
        <title>Pseudonocardia sp. nov., isolated from sandy soil of mangrove forest.</title>
        <authorList>
            <person name="Zan Z."/>
            <person name="Huang R."/>
            <person name="Liu W."/>
        </authorList>
    </citation>
    <scope>NUCLEOTIDE SEQUENCE</scope>
    <source>
        <strain evidence="2">S2-4</strain>
    </source>
</reference>
<dbReference type="EMBL" id="JAGSOV010000063">
    <property type="protein sequence ID" value="MCO1659289.1"/>
    <property type="molecule type" value="Genomic_DNA"/>
</dbReference>
<accession>A0ABT1A8D1</accession>
<feature type="domain" description="CHAT" evidence="1">
    <location>
        <begin position="614"/>
        <end position="857"/>
    </location>
</feature>
<dbReference type="Gene3D" id="1.25.40.10">
    <property type="entry name" value="Tetratricopeptide repeat domain"/>
    <property type="match status" value="1"/>
</dbReference>
<evidence type="ECO:0000313" key="3">
    <source>
        <dbReference type="Proteomes" id="UP001165283"/>
    </source>
</evidence>
<evidence type="ECO:0000259" key="1">
    <source>
        <dbReference type="Pfam" id="PF12770"/>
    </source>
</evidence>